<dbReference type="AlphaFoldDB" id="A0A1W1X5A2"/>
<dbReference type="STRING" id="1121001.SAMN02745857_00634"/>
<dbReference type="InterPro" id="IPR036390">
    <property type="entry name" value="WH_DNA-bd_sf"/>
</dbReference>
<evidence type="ECO:0000259" key="5">
    <source>
        <dbReference type="PROSITE" id="PS50931"/>
    </source>
</evidence>
<evidence type="ECO:0000313" key="7">
    <source>
        <dbReference type="Proteomes" id="UP000192761"/>
    </source>
</evidence>
<dbReference type="InterPro" id="IPR005119">
    <property type="entry name" value="LysR_subst-bd"/>
</dbReference>
<organism evidence="6 7">
    <name type="scientific">Andreprevotia lacus DSM 23236</name>
    <dbReference type="NCBI Taxonomy" id="1121001"/>
    <lineage>
        <taxon>Bacteria</taxon>
        <taxon>Pseudomonadati</taxon>
        <taxon>Pseudomonadota</taxon>
        <taxon>Betaproteobacteria</taxon>
        <taxon>Neisseriales</taxon>
        <taxon>Chitinibacteraceae</taxon>
        <taxon>Andreprevotia</taxon>
    </lineage>
</organism>
<dbReference type="OrthoDB" id="6555293at2"/>
<dbReference type="SUPFAM" id="SSF53850">
    <property type="entry name" value="Periplasmic binding protein-like II"/>
    <property type="match status" value="1"/>
</dbReference>
<dbReference type="InterPro" id="IPR050176">
    <property type="entry name" value="LTTR"/>
</dbReference>
<dbReference type="InterPro" id="IPR036388">
    <property type="entry name" value="WH-like_DNA-bd_sf"/>
</dbReference>
<accession>A0A1W1X5A2</accession>
<dbReference type="SUPFAM" id="SSF46785">
    <property type="entry name" value="Winged helix' DNA-binding domain"/>
    <property type="match status" value="1"/>
</dbReference>
<keyword evidence="7" id="KW-1185">Reference proteome</keyword>
<dbReference type="Gene3D" id="3.40.190.10">
    <property type="entry name" value="Periplasmic binding protein-like II"/>
    <property type="match status" value="2"/>
</dbReference>
<comment type="similarity">
    <text evidence="1">Belongs to the LysR transcriptional regulatory family.</text>
</comment>
<dbReference type="RefSeq" id="WP_084089101.1">
    <property type="nucleotide sequence ID" value="NZ_FWXD01000003.1"/>
</dbReference>
<dbReference type="Pfam" id="PF03466">
    <property type="entry name" value="LysR_substrate"/>
    <property type="match status" value="1"/>
</dbReference>
<proteinExistence type="inferred from homology"/>
<feature type="domain" description="HTH lysR-type" evidence="5">
    <location>
        <begin position="6"/>
        <end position="63"/>
    </location>
</feature>
<dbReference type="PANTHER" id="PTHR30579:SF7">
    <property type="entry name" value="HTH-TYPE TRANSCRIPTIONAL REGULATOR LRHA-RELATED"/>
    <property type="match status" value="1"/>
</dbReference>
<keyword evidence="3 6" id="KW-0238">DNA-binding</keyword>
<dbReference type="PANTHER" id="PTHR30579">
    <property type="entry name" value="TRANSCRIPTIONAL REGULATOR"/>
    <property type="match status" value="1"/>
</dbReference>
<dbReference type="GO" id="GO:0003677">
    <property type="term" value="F:DNA binding"/>
    <property type="evidence" value="ECO:0007669"/>
    <property type="project" value="UniProtKB-KW"/>
</dbReference>
<protein>
    <submittedName>
        <fullName evidence="6">DNA-binding transcriptional regulator, LysR family</fullName>
    </submittedName>
</protein>
<evidence type="ECO:0000256" key="4">
    <source>
        <dbReference type="ARBA" id="ARBA00023163"/>
    </source>
</evidence>
<dbReference type="EMBL" id="FWXD01000003">
    <property type="protein sequence ID" value="SMC19086.1"/>
    <property type="molecule type" value="Genomic_DNA"/>
</dbReference>
<dbReference type="Proteomes" id="UP000192761">
    <property type="component" value="Unassembled WGS sequence"/>
</dbReference>
<dbReference type="Pfam" id="PF00126">
    <property type="entry name" value="HTH_1"/>
    <property type="match status" value="1"/>
</dbReference>
<evidence type="ECO:0000256" key="2">
    <source>
        <dbReference type="ARBA" id="ARBA00023015"/>
    </source>
</evidence>
<name>A0A1W1X5A2_9NEIS</name>
<dbReference type="Gene3D" id="1.10.10.10">
    <property type="entry name" value="Winged helix-like DNA-binding domain superfamily/Winged helix DNA-binding domain"/>
    <property type="match status" value="1"/>
</dbReference>
<dbReference type="PROSITE" id="PS50931">
    <property type="entry name" value="HTH_LYSR"/>
    <property type="match status" value="1"/>
</dbReference>
<evidence type="ECO:0000256" key="1">
    <source>
        <dbReference type="ARBA" id="ARBA00009437"/>
    </source>
</evidence>
<sequence length="289" mass="30441">MRRIQFDLDVLRSFVCGVELGSFAQAADRLGRSTSAISAQLKKLEEQVGAPVLRKSGRGLALTPAGEVMLAYARRLLALNDEAADAVRGVELAGQVRIGLQEDFAEHLLTRLLGRFARAHPQVHVEVSIGRNHELLAQQRAGKLDLALAWDSGSDLPGQRLAELPLHWIAAPGLASDGAALPLALLAAPCLLRTAAIDALERAGRSWRVAVTSPSLSGIWAAAAAGLALTVRTRIGMPATLAVIDGLPALPPLGVMLYRAGPRSDAVIDTLGQIVADAVADEMASLNTM</sequence>
<dbReference type="FunFam" id="1.10.10.10:FF:000001">
    <property type="entry name" value="LysR family transcriptional regulator"/>
    <property type="match status" value="1"/>
</dbReference>
<dbReference type="GO" id="GO:0003700">
    <property type="term" value="F:DNA-binding transcription factor activity"/>
    <property type="evidence" value="ECO:0007669"/>
    <property type="project" value="InterPro"/>
</dbReference>
<keyword evidence="4" id="KW-0804">Transcription</keyword>
<gene>
    <name evidence="6" type="ORF">SAMN02745857_00634</name>
</gene>
<dbReference type="InterPro" id="IPR000847">
    <property type="entry name" value="LysR_HTH_N"/>
</dbReference>
<evidence type="ECO:0000313" key="6">
    <source>
        <dbReference type="EMBL" id="SMC19086.1"/>
    </source>
</evidence>
<reference evidence="6 7" key="1">
    <citation type="submission" date="2017-04" db="EMBL/GenBank/DDBJ databases">
        <authorList>
            <person name="Afonso C.L."/>
            <person name="Miller P.J."/>
            <person name="Scott M.A."/>
            <person name="Spackman E."/>
            <person name="Goraichik I."/>
            <person name="Dimitrov K.M."/>
            <person name="Suarez D.L."/>
            <person name="Swayne D.E."/>
        </authorList>
    </citation>
    <scope>NUCLEOTIDE SEQUENCE [LARGE SCALE GENOMIC DNA]</scope>
    <source>
        <strain evidence="6 7">DSM 23236</strain>
    </source>
</reference>
<evidence type="ECO:0000256" key="3">
    <source>
        <dbReference type="ARBA" id="ARBA00023125"/>
    </source>
</evidence>
<keyword evidence="2" id="KW-0805">Transcription regulation</keyword>